<dbReference type="Proteomes" id="UP001429564">
    <property type="component" value="Unassembled WGS sequence"/>
</dbReference>
<evidence type="ECO:0000313" key="5">
    <source>
        <dbReference type="Proteomes" id="UP001429564"/>
    </source>
</evidence>
<dbReference type="Gene3D" id="3.40.50.720">
    <property type="entry name" value="NAD(P)-binding Rossmann-like Domain"/>
    <property type="match status" value="1"/>
</dbReference>
<dbReference type="PANTHER" id="PTHR44196:SF1">
    <property type="entry name" value="DEHYDROGENASE_REDUCTASE SDR FAMILY MEMBER 7B"/>
    <property type="match status" value="1"/>
</dbReference>
<dbReference type="InterPro" id="IPR036291">
    <property type="entry name" value="NAD(P)-bd_dom_sf"/>
</dbReference>
<dbReference type="CDD" id="cd05233">
    <property type="entry name" value="SDR_c"/>
    <property type="match status" value="1"/>
</dbReference>
<evidence type="ECO:0000256" key="1">
    <source>
        <dbReference type="ARBA" id="ARBA00006484"/>
    </source>
</evidence>
<keyword evidence="5" id="KW-1185">Reference proteome</keyword>
<organism evidence="4 5">
    <name type="scientific">Parasedimentitalea denitrificans</name>
    <dbReference type="NCBI Taxonomy" id="2211118"/>
    <lineage>
        <taxon>Bacteria</taxon>
        <taxon>Pseudomonadati</taxon>
        <taxon>Pseudomonadota</taxon>
        <taxon>Alphaproteobacteria</taxon>
        <taxon>Rhodobacterales</taxon>
        <taxon>Paracoccaceae</taxon>
        <taxon>Parasedimentitalea</taxon>
    </lineage>
</organism>
<evidence type="ECO:0000256" key="2">
    <source>
        <dbReference type="ARBA" id="ARBA00023002"/>
    </source>
</evidence>
<reference evidence="4 5" key="1">
    <citation type="submission" date="2018-05" db="EMBL/GenBank/DDBJ databases">
        <authorList>
            <person name="Zhang Y.-J."/>
        </authorList>
    </citation>
    <scope>NUCLEOTIDE SEQUENCE [LARGE SCALE GENOMIC DNA]</scope>
    <source>
        <strain evidence="4 5">CY04</strain>
    </source>
</reference>
<evidence type="ECO:0008006" key="6">
    <source>
        <dbReference type="Google" id="ProtNLM"/>
    </source>
</evidence>
<dbReference type="PRINTS" id="PR00081">
    <property type="entry name" value="GDHRDH"/>
</dbReference>
<comment type="similarity">
    <text evidence="1 3">Belongs to the short-chain dehydrogenases/reductases (SDR) family.</text>
</comment>
<comment type="caution">
    <text evidence="4">The sequence shown here is derived from an EMBL/GenBank/DDBJ whole genome shotgun (WGS) entry which is preliminary data.</text>
</comment>
<accession>A0ABX0WBB2</accession>
<sequence>MGGIIVVTGATSGLGLALVRQLIVAGYQPVLTGRNIEKVGSLAAELGVAGYQMDVADAASIQQVSAQIVDDLGAVDGLINNAGIWLEGDFETYSTAQILQVMDINTTGTILTTHAFLPDMLSRGSGTVINTVSTGALYCRKLISVYSASKWAIRGFTGCMEVECAPKGVRVMGFYPGKIDSSMYETAGIERDLEIAMTPEQGAEMVVTMLQSEGMVWSQVSGRAISDYQ</sequence>
<dbReference type="PANTHER" id="PTHR44196">
    <property type="entry name" value="DEHYDROGENASE/REDUCTASE SDR FAMILY MEMBER 7B"/>
    <property type="match status" value="1"/>
</dbReference>
<keyword evidence="2" id="KW-0560">Oxidoreductase</keyword>
<gene>
    <name evidence="4" type="ORF">DL239_11445</name>
</gene>
<name>A0ABX0WBB2_9RHOB</name>
<dbReference type="InterPro" id="IPR002347">
    <property type="entry name" value="SDR_fam"/>
</dbReference>
<dbReference type="RefSeq" id="WP_167684233.1">
    <property type="nucleotide sequence ID" value="NZ_QHLQ01000010.1"/>
</dbReference>
<dbReference type="PRINTS" id="PR00080">
    <property type="entry name" value="SDRFAMILY"/>
</dbReference>
<proteinExistence type="inferred from homology"/>
<dbReference type="SUPFAM" id="SSF51735">
    <property type="entry name" value="NAD(P)-binding Rossmann-fold domains"/>
    <property type="match status" value="1"/>
</dbReference>
<evidence type="ECO:0000313" key="4">
    <source>
        <dbReference type="EMBL" id="NIZ61590.1"/>
    </source>
</evidence>
<protein>
    <recommendedName>
        <fullName evidence="6">SDR family oxidoreductase</fullName>
    </recommendedName>
</protein>
<dbReference type="EMBL" id="QHLQ01000010">
    <property type="protein sequence ID" value="NIZ61590.1"/>
    <property type="molecule type" value="Genomic_DNA"/>
</dbReference>
<evidence type="ECO:0000256" key="3">
    <source>
        <dbReference type="RuleBase" id="RU000363"/>
    </source>
</evidence>
<dbReference type="Pfam" id="PF00106">
    <property type="entry name" value="adh_short"/>
    <property type="match status" value="1"/>
</dbReference>